<accession>A0A9P7Y8Y7</accession>
<name>A0A9P7Y8Y7_9HELO</name>
<evidence type="ECO:0000313" key="1">
    <source>
        <dbReference type="EMBL" id="KAG9228941.1"/>
    </source>
</evidence>
<protein>
    <submittedName>
        <fullName evidence="1">Uncharacterized protein</fullName>
    </submittedName>
</protein>
<reference evidence="1" key="1">
    <citation type="journal article" date="2021" name="IMA Fungus">
        <title>Genomic characterization of three marine fungi, including Emericellopsis atlantica sp. nov. with signatures of a generalist lifestyle and marine biomass degradation.</title>
        <authorList>
            <person name="Hagestad O.C."/>
            <person name="Hou L."/>
            <person name="Andersen J.H."/>
            <person name="Hansen E.H."/>
            <person name="Altermark B."/>
            <person name="Li C."/>
            <person name="Kuhnert E."/>
            <person name="Cox R.J."/>
            <person name="Crous P.W."/>
            <person name="Spatafora J.W."/>
            <person name="Lail K."/>
            <person name="Amirebrahimi M."/>
            <person name="Lipzen A."/>
            <person name="Pangilinan J."/>
            <person name="Andreopoulos W."/>
            <person name="Hayes R.D."/>
            <person name="Ng V."/>
            <person name="Grigoriev I.V."/>
            <person name="Jackson S.A."/>
            <person name="Sutton T.D.S."/>
            <person name="Dobson A.D.W."/>
            <person name="Rama T."/>
        </authorList>
    </citation>
    <scope>NUCLEOTIDE SEQUENCE</scope>
    <source>
        <strain evidence="1">TRa018bII</strain>
    </source>
</reference>
<gene>
    <name evidence="1" type="ORF">BJ875DRAFT_476215</name>
</gene>
<keyword evidence="2" id="KW-1185">Reference proteome</keyword>
<dbReference type="Proteomes" id="UP000824998">
    <property type="component" value="Unassembled WGS sequence"/>
</dbReference>
<evidence type="ECO:0000313" key="2">
    <source>
        <dbReference type="Proteomes" id="UP000824998"/>
    </source>
</evidence>
<proteinExistence type="predicted"/>
<organism evidence="1 2">
    <name type="scientific">Amylocarpus encephaloides</name>
    <dbReference type="NCBI Taxonomy" id="45428"/>
    <lineage>
        <taxon>Eukaryota</taxon>
        <taxon>Fungi</taxon>
        <taxon>Dikarya</taxon>
        <taxon>Ascomycota</taxon>
        <taxon>Pezizomycotina</taxon>
        <taxon>Leotiomycetes</taxon>
        <taxon>Helotiales</taxon>
        <taxon>Helotiales incertae sedis</taxon>
        <taxon>Amylocarpus</taxon>
    </lineage>
</organism>
<dbReference type="EMBL" id="MU251838">
    <property type="protein sequence ID" value="KAG9228941.1"/>
    <property type="molecule type" value="Genomic_DNA"/>
</dbReference>
<dbReference type="AlphaFoldDB" id="A0A9P7Y8Y7"/>
<sequence>MFINRVPIVPERPLTTTRAHAVCGTDDLYTRCSGSYAYGIDGDAIRCKGKYKCVTQSIYENWDSYNPSIYTPFIGCGLSTATLEIIRTTEGSSGSSSGRTSTCTGGGFSCSTTTTIGPAATTLCGSDEVTLGVCGSGKGTSMGGKSVRVPGYMAFCAWACLVLWEGIR</sequence>
<dbReference type="OrthoDB" id="5140717at2759"/>
<comment type="caution">
    <text evidence="1">The sequence shown here is derived from an EMBL/GenBank/DDBJ whole genome shotgun (WGS) entry which is preliminary data.</text>
</comment>